<evidence type="ECO:0000313" key="3">
    <source>
        <dbReference type="Proteomes" id="UP001439008"/>
    </source>
</evidence>
<evidence type="ECO:0000313" key="2">
    <source>
        <dbReference type="EMBL" id="MES1919232.1"/>
    </source>
</evidence>
<keyword evidence="1" id="KW-0472">Membrane</keyword>
<feature type="transmembrane region" description="Helical" evidence="1">
    <location>
        <begin position="127"/>
        <end position="149"/>
    </location>
</feature>
<keyword evidence="1" id="KW-1133">Transmembrane helix</keyword>
<gene>
    <name evidence="2" type="ORF">MHBO_001092</name>
</gene>
<feature type="transmembrane region" description="Helical" evidence="1">
    <location>
        <begin position="381"/>
        <end position="400"/>
    </location>
</feature>
<sequence length="587" mass="67273">MLFDSLESKKKASDPKEDVGKLSKLAIFILTINTILICLCLALFLKSTLNMINWDASGISFDVQKSQLHIAMYLFTLLIGYKYAFATISRRENSNISWFFMVYTPFIVFAVSVCGLENSQNELIQNILFYLLISIWLINFLYLHISQFFQTIKMEIEFLLEMIVDRRMHSFFLSLCYCVCLMMAFVNIITVYSENWFVFEYKFCQGTTNKGLTMLPKLSRIAPEKLLLNVQNILSIITLFTIFFGIIFAVFERKYINFRKLHFWISFMLCAVNCCVFQGLVFLKDILDNMEANGFANIVYVKANLENYESCCIMLIIALVADVIACLHSPACYNVTYKPVRNPDFTALPQKEVVSKELVDIVCINKEIRRLQKKDQHFKSSFIPLFIYFLFYIAIMVYLFNKAHSEDWLNIVINNNNHYDKMDDLNLSETTCDRDYSEYPLIVEPFRQILIETANSAVSSVELVDDSVKSTVLLGFPLVAILTLITFISHVFVPEMVPLLPVIAGLNIFVLPLSVFVLFAPIVAKAGSISLVGEVRIEEGMHAAMELFFLQIVYLILLATNAFPVAELQVTEEEVKEVAAEEAMSLI</sequence>
<feature type="transmembrane region" description="Helical" evidence="1">
    <location>
        <begin position="263"/>
        <end position="283"/>
    </location>
</feature>
<dbReference type="Proteomes" id="UP001439008">
    <property type="component" value="Unassembled WGS sequence"/>
</dbReference>
<dbReference type="EMBL" id="JBDODL010000233">
    <property type="protein sequence ID" value="MES1919232.1"/>
    <property type="molecule type" value="Genomic_DNA"/>
</dbReference>
<feature type="transmembrane region" description="Helical" evidence="1">
    <location>
        <begin position="472"/>
        <end position="493"/>
    </location>
</feature>
<accession>A0ABV2AHT4</accession>
<evidence type="ECO:0000256" key="1">
    <source>
        <dbReference type="SAM" id="Phobius"/>
    </source>
</evidence>
<feature type="transmembrane region" description="Helical" evidence="1">
    <location>
        <begin position="96"/>
        <end position="115"/>
    </location>
</feature>
<feature type="transmembrane region" description="Helical" evidence="1">
    <location>
        <begin position="499"/>
        <end position="523"/>
    </location>
</feature>
<proteinExistence type="predicted"/>
<keyword evidence="3" id="KW-1185">Reference proteome</keyword>
<feature type="transmembrane region" description="Helical" evidence="1">
    <location>
        <begin position="170"/>
        <end position="192"/>
    </location>
</feature>
<keyword evidence="1" id="KW-0812">Transmembrane</keyword>
<comment type="caution">
    <text evidence="2">The sequence shown here is derived from an EMBL/GenBank/DDBJ whole genome shotgun (WGS) entry which is preliminary data.</text>
</comment>
<reference evidence="2 3" key="1">
    <citation type="journal article" date="2024" name="BMC Biol.">
        <title>Comparative genomics of Ascetosporea gives new insight into the evolutionary basis for animal parasitism in Rhizaria.</title>
        <authorList>
            <person name="Hiltunen Thoren M."/>
            <person name="Onut-Brannstrom I."/>
            <person name="Alfjorden A."/>
            <person name="Peckova H."/>
            <person name="Swords F."/>
            <person name="Hooper C."/>
            <person name="Holzer A.S."/>
            <person name="Bass D."/>
            <person name="Burki F."/>
        </authorList>
    </citation>
    <scope>NUCLEOTIDE SEQUENCE [LARGE SCALE GENOMIC DNA]</scope>
    <source>
        <strain evidence="2">20-A016</strain>
    </source>
</reference>
<protein>
    <submittedName>
        <fullName evidence="2">Uncharacterized protein</fullName>
    </submittedName>
</protein>
<feature type="transmembrane region" description="Helical" evidence="1">
    <location>
        <begin position="233"/>
        <end position="251"/>
    </location>
</feature>
<feature type="transmembrane region" description="Helical" evidence="1">
    <location>
        <begin position="66"/>
        <end position="84"/>
    </location>
</feature>
<feature type="transmembrane region" description="Helical" evidence="1">
    <location>
        <begin position="25"/>
        <end position="46"/>
    </location>
</feature>
<organism evidence="2 3">
    <name type="scientific">Bonamia ostreae</name>
    <dbReference type="NCBI Taxonomy" id="126728"/>
    <lineage>
        <taxon>Eukaryota</taxon>
        <taxon>Sar</taxon>
        <taxon>Rhizaria</taxon>
        <taxon>Endomyxa</taxon>
        <taxon>Ascetosporea</taxon>
        <taxon>Haplosporida</taxon>
        <taxon>Bonamia</taxon>
    </lineage>
</organism>
<name>A0ABV2AHT4_9EUKA</name>
<feature type="transmembrane region" description="Helical" evidence="1">
    <location>
        <begin position="544"/>
        <end position="563"/>
    </location>
</feature>